<evidence type="ECO:0000313" key="1">
    <source>
        <dbReference type="EMBL" id="CCG19429.1"/>
    </source>
</evidence>
<proteinExistence type="predicted"/>
<name>I7JM70_9BURK</name>
<dbReference type="AlphaFoldDB" id="I7JM70"/>
<dbReference type="RefSeq" id="WP_015551536.1">
    <property type="nucleotide sequence ID" value="NC_021033.1"/>
</dbReference>
<dbReference type="BioCyc" id="TASI1091495:G13GE-632-MONOMER"/>
<accession>I7JM70</accession>
<reference evidence="1" key="1">
    <citation type="journal article" date="2012" name="Vet. Microbiol.">
        <title>Comparative genomic analyses of the Taylorellae.</title>
        <authorList>
            <person name="Hauser H."/>
            <person name="Richter D.C."/>
            <person name="van Tonder A."/>
            <person name="Clark L."/>
            <person name="Preston A."/>
        </authorList>
    </citation>
    <scope>NUCLEOTIDE SEQUENCE</scope>
    <source>
        <strain evidence="1">14/45</strain>
    </source>
</reference>
<dbReference type="EMBL" id="HE681424">
    <property type="protein sequence ID" value="CCG19429.1"/>
    <property type="molecule type" value="Genomic_DNA"/>
</dbReference>
<dbReference type="KEGG" id="tat:KUM_0633"/>
<protein>
    <submittedName>
        <fullName evidence="1">Uncharacterized protein</fullName>
    </submittedName>
</protein>
<organism evidence="1">
    <name type="scientific">Taylorella asinigenitalis 14/45</name>
    <dbReference type="NCBI Taxonomy" id="1091495"/>
    <lineage>
        <taxon>Bacteria</taxon>
        <taxon>Pseudomonadati</taxon>
        <taxon>Pseudomonadota</taxon>
        <taxon>Betaproteobacteria</taxon>
        <taxon>Burkholderiales</taxon>
        <taxon>Alcaligenaceae</taxon>
        <taxon>Taylorella</taxon>
    </lineage>
</organism>
<dbReference type="HOGENOM" id="CLU_1905743_0_0_4"/>
<gene>
    <name evidence="1" type="ORF">KUM_0633</name>
</gene>
<sequence>MDNFLIFKTAPNVDYFYDIDAEGTGELIFRLKDEDLNYHPRIILKGKFRSSENEIELNEVENMYIVEKATYKKSTFGKSLLGYITMGPIGYLLGGLDDYEEGDEVFFKVSFKDGNSLIAFGSIWDYKLAESFF</sequence>